<organism evidence="2 3">
    <name type="scientific">Labilithrix luteola</name>
    <dbReference type="NCBI Taxonomy" id="1391654"/>
    <lineage>
        <taxon>Bacteria</taxon>
        <taxon>Pseudomonadati</taxon>
        <taxon>Myxococcota</taxon>
        <taxon>Polyangia</taxon>
        <taxon>Polyangiales</taxon>
        <taxon>Labilitrichaceae</taxon>
        <taxon>Labilithrix</taxon>
    </lineage>
</organism>
<accession>A0A0K1Q4Q4</accession>
<proteinExistence type="predicted"/>
<keyword evidence="3" id="KW-1185">Reference proteome</keyword>
<reference evidence="2 3" key="1">
    <citation type="submission" date="2015-08" db="EMBL/GenBank/DDBJ databases">
        <authorList>
            <person name="Babu N.S."/>
            <person name="Beckwith C.J."/>
            <person name="Beseler K.G."/>
            <person name="Brison A."/>
            <person name="Carone J.V."/>
            <person name="Caskin T.P."/>
            <person name="Diamond M."/>
            <person name="Durham M.E."/>
            <person name="Foxe J.M."/>
            <person name="Go M."/>
            <person name="Henderson B.A."/>
            <person name="Jones I.B."/>
            <person name="McGettigan J.A."/>
            <person name="Micheletti S.J."/>
            <person name="Nasrallah M.E."/>
            <person name="Ortiz D."/>
            <person name="Piller C.R."/>
            <person name="Privatt S.R."/>
            <person name="Schneider S.L."/>
            <person name="Sharp S."/>
            <person name="Smith T.C."/>
            <person name="Stanton J.D."/>
            <person name="Ullery H.E."/>
            <person name="Wilson R.J."/>
            <person name="Serrano M.G."/>
            <person name="Buck G."/>
            <person name="Lee V."/>
            <person name="Wang Y."/>
            <person name="Carvalho R."/>
            <person name="Voegtly L."/>
            <person name="Shi R."/>
            <person name="Duckworth R."/>
            <person name="Johnson A."/>
            <person name="Loviza R."/>
            <person name="Walstead R."/>
            <person name="Shah Z."/>
            <person name="Kiflezghi M."/>
            <person name="Wade K."/>
            <person name="Ball S.L."/>
            <person name="Bradley K.W."/>
            <person name="Asai D.J."/>
            <person name="Bowman C.A."/>
            <person name="Russell D.A."/>
            <person name="Pope W.H."/>
            <person name="Jacobs-Sera D."/>
            <person name="Hendrix R.W."/>
            <person name="Hatfull G.F."/>
        </authorList>
    </citation>
    <scope>NUCLEOTIDE SEQUENCE [LARGE SCALE GENOMIC DNA]</scope>
    <source>
        <strain evidence="2 3">DSM 27648</strain>
    </source>
</reference>
<gene>
    <name evidence="2" type="ORF">AKJ09_07315</name>
</gene>
<protein>
    <submittedName>
        <fullName evidence="2">Uncharacterized protein</fullName>
    </submittedName>
</protein>
<evidence type="ECO:0000256" key="1">
    <source>
        <dbReference type="SAM" id="Phobius"/>
    </source>
</evidence>
<evidence type="ECO:0000313" key="3">
    <source>
        <dbReference type="Proteomes" id="UP000064967"/>
    </source>
</evidence>
<keyword evidence="1" id="KW-0472">Membrane</keyword>
<dbReference type="STRING" id="1391654.AKJ09_07315"/>
<feature type="transmembrane region" description="Helical" evidence="1">
    <location>
        <begin position="127"/>
        <end position="151"/>
    </location>
</feature>
<name>A0A0K1Q4Q4_9BACT</name>
<sequence>MGPIKRGRSAILSAADEAATVVRATGRQIARGMTDALPEQPPGARAEQMARGTMRGVLEELDDASVRERFGDGSKHAARNVARGVVDELESRLGRDGDGPLGVAVANCTRRAARSAMAGIVDEVKPMAFILSVTGGLVFAVTFASLVGLTLRRR</sequence>
<dbReference type="AlphaFoldDB" id="A0A0K1Q4Q4"/>
<dbReference type="EMBL" id="CP012333">
    <property type="protein sequence ID" value="AKV00652.1"/>
    <property type="molecule type" value="Genomic_DNA"/>
</dbReference>
<dbReference type="KEGG" id="llu:AKJ09_07315"/>
<keyword evidence="1" id="KW-0812">Transmembrane</keyword>
<evidence type="ECO:0000313" key="2">
    <source>
        <dbReference type="EMBL" id="AKV00652.1"/>
    </source>
</evidence>
<dbReference type="Proteomes" id="UP000064967">
    <property type="component" value="Chromosome"/>
</dbReference>
<keyword evidence="1" id="KW-1133">Transmembrane helix</keyword>
<dbReference type="RefSeq" id="WP_146651907.1">
    <property type="nucleotide sequence ID" value="NZ_CP012333.1"/>
</dbReference>